<evidence type="ECO:0000313" key="2">
    <source>
        <dbReference type="EMBL" id="EHY32415.1"/>
    </source>
</evidence>
<keyword evidence="3" id="KW-1185">Reference proteome</keyword>
<accession>H3KBU5</accession>
<dbReference type="EMBL" id="AFBQ01000023">
    <property type="protein sequence ID" value="EHY32415.1"/>
    <property type="molecule type" value="Genomic_DNA"/>
</dbReference>
<comment type="caution">
    <text evidence="2">The sequence shown here is derived from an EMBL/GenBank/DDBJ whole genome shotgun (WGS) entry which is preliminary data.</text>
</comment>
<evidence type="ECO:0000256" key="1">
    <source>
        <dbReference type="SAM" id="MobiDB-lite"/>
    </source>
</evidence>
<dbReference type="Proteomes" id="UP000004956">
    <property type="component" value="Unassembled WGS sequence"/>
</dbReference>
<reference evidence="2 3" key="1">
    <citation type="submission" date="2011-11" db="EMBL/GenBank/DDBJ databases">
        <authorList>
            <person name="Weinstock G."/>
            <person name="Sodergren E."/>
            <person name="Clifton S."/>
            <person name="Fulton L."/>
            <person name="Fulton B."/>
            <person name="Courtney L."/>
            <person name="Fronick C."/>
            <person name="Harrison M."/>
            <person name="Strong C."/>
            <person name="Farmer C."/>
            <person name="Delahaunty K."/>
            <person name="Markovic C."/>
            <person name="Hall O."/>
            <person name="Minx P."/>
            <person name="Tomlinson C."/>
            <person name="Mitreva M."/>
            <person name="Hou S."/>
            <person name="Chen J."/>
            <person name="Wollam A."/>
            <person name="Pepin K.H."/>
            <person name="Johnson M."/>
            <person name="Bhonagiri V."/>
            <person name="Zhang X."/>
            <person name="Suruliraj S."/>
            <person name="Warren W."/>
            <person name="Chinwalla A."/>
            <person name="Mardis E.R."/>
            <person name="Wilson R.K."/>
        </authorList>
    </citation>
    <scope>NUCLEOTIDE SEQUENCE [LARGE SCALE GENOMIC DNA]</scope>
    <source>
        <strain evidence="2 3">YIT 11816</strain>
    </source>
</reference>
<name>H3KBU5_9BURK</name>
<proteinExistence type="predicted"/>
<feature type="compositionally biased region" description="Basic residues" evidence="1">
    <location>
        <begin position="7"/>
        <end position="19"/>
    </location>
</feature>
<feature type="region of interest" description="Disordered" evidence="1">
    <location>
        <begin position="1"/>
        <end position="40"/>
    </location>
</feature>
<dbReference type="AlphaFoldDB" id="H3KBU5"/>
<protein>
    <submittedName>
        <fullName evidence="2">Uncharacterized protein</fullName>
    </submittedName>
</protein>
<evidence type="ECO:0000313" key="3">
    <source>
        <dbReference type="Proteomes" id="UP000004956"/>
    </source>
</evidence>
<organism evidence="2 3">
    <name type="scientific">Sutterella parvirubra YIT 11816</name>
    <dbReference type="NCBI Taxonomy" id="762967"/>
    <lineage>
        <taxon>Bacteria</taxon>
        <taxon>Pseudomonadati</taxon>
        <taxon>Pseudomonadota</taxon>
        <taxon>Betaproteobacteria</taxon>
        <taxon>Burkholderiales</taxon>
        <taxon>Sutterellaceae</taxon>
        <taxon>Sutterella</taxon>
    </lineage>
</organism>
<feature type="compositionally biased region" description="Basic and acidic residues" evidence="1">
    <location>
        <begin position="20"/>
        <end position="40"/>
    </location>
</feature>
<sequence>MLGFSVRRARSTRKGKPDRRRVFDDVDVKKDGRRPAVAES</sequence>
<gene>
    <name evidence="2" type="ORF">HMPREF9440_00191</name>
</gene>
<dbReference type="HOGENOM" id="CLU_3297560_0_0_4"/>